<protein>
    <submittedName>
        <fullName evidence="1">Uncharacterized protein</fullName>
    </submittedName>
</protein>
<sequence length="253" mass="28752">MCPKLKRLPLSLWDEQLSSPPSSLQIITEKEWWELLEWDNHATKNALEPLCDFDEVDPDEAIQFIPYLLVILLAFFLILFPFMPHLDHLARRSQWKEQIHTKSHLAISNEISYSMYGADLHDFSFDVTKSRQLVKQFSGVGPQQEHDSQTTEAAMARAEPACNFAPTIDFEMLLCVQTTSSTSSILLLPSLFLPTKLAPSHLPLLPLTAALAVLLIRDTSICCILINRFARIVFEHEVILYESCVTVALKDTQ</sequence>
<comment type="caution">
    <text evidence="1">The sequence shown here is derived from an EMBL/GenBank/DDBJ whole genome shotgun (WGS) entry which is preliminary data.</text>
</comment>
<dbReference type="AlphaFoldDB" id="A0AAW0M577"/>
<evidence type="ECO:0000313" key="2">
    <source>
        <dbReference type="Proteomes" id="UP000237347"/>
    </source>
</evidence>
<gene>
    <name evidence="1" type="ORF">CFP56_010537</name>
</gene>
<organism evidence="1 2">
    <name type="scientific">Quercus suber</name>
    <name type="common">Cork oak</name>
    <dbReference type="NCBI Taxonomy" id="58331"/>
    <lineage>
        <taxon>Eukaryota</taxon>
        <taxon>Viridiplantae</taxon>
        <taxon>Streptophyta</taxon>
        <taxon>Embryophyta</taxon>
        <taxon>Tracheophyta</taxon>
        <taxon>Spermatophyta</taxon>
        <taxon>Magnoliopsida</taxon>
        <taxon>eudicotyledons</taxon>
        <taxon>Gunneridae</taxon>
        <taxon>Pentapetalae</taxon>
        <taxon>rosids</taxon>
        <taxon>fabids</taxon>
        <taxon>Fagales</taxon>
        <taxon>Fagaceae</taxon>
        <taxon>Quercus</taxon>
    </lineage>
</organism>
<proteinExistence type="predicted"/>
<name>A0AAW0M577_QUESU</name>
<accession>A0AAW0M577</accession>
<reference evidence="1 2" key="1">
    <citation type="journal article" date="2018" name="Sci. Data">
        <title>The draft genome sequence of cork oak.</title>
        <authorList>
            <person name="Ramos A.M."/>
            <person name="Usie A."/>
            <person name="Barbosa P."/>
            <person name="Barros P.M."/>
            <person name="Capote T."/>
            <person name="Chaves I."/>
            <person name="Simoes F."/>
            <person name="Abreu I."/>
            <person name="Carrasquinho I."/>
            <person name="Faro C."/>
            <person name="Guimaraes J.B."/>
            <person name="Mendonca D."/>
            <person name="Nobrega F."/>
            <person name="Rodrigues L."/>
            <person name="Saibo N.J.M."/>
            <person name="Varela M.C."/>
            <person name="Egas C."/>
            <person name="Matos J."/>
            <person name="Miguel C.M."/>
            <person name="Oliveira M.M."/>
            <person name="Ricardo C.P."/>
            <person name="Goncalves S."/>
        </authorList>
    </citation>
    <scope>NUCLEOTIDE SEQUENCE [LARGE SCALE GENOMIC DNA]</scope>
    <source>
        <strain evidence="2">cv. HL8</strain>
    </source>
</reference>
<dbReference type="Proteomes" id="UP000237347">
    <property type="component" value="Unassembled WGS sequence"/>
</dbReference>
<dbReference type="EMBL" id="PKMF04000017">
    <property type="protein sequence ID" value="KAK7858740.1"/>
    <property type="molecule type" value="Genomic_DNA"/>
</dbReference>
<evidence type="ECO:0000313" key="1">
    <source>
        <dbReference type="EMBL" id="KAK7858740.1"/>
    </source>
</evidence>
<keyword evidence="2" id="KW-1185">Reference proteome</keyword>